<organism evidence="9 10">
    <name type="scientific">Coniochaeta pulveracea</name>
    <dbReference type="NCBI Taxonomy" id="177199"/>
    <lineage>
        <taxon>Eukaryota</taxon>
        <taxon>Fungi</taxon>
        <taxon>Dikarya</taxon>
        <taxon>Ascomycota</taxon>
        <taxon>Pezizomycotina</taxon>
        <taxon>Sordariomycetes</taxon>
        <taxon>Sordariomycetidae</taxon>
        <taxon>Coniochaetales</taxon>
        <taxon>Coniochaetaceae</taxon>
        <taxon>Coniochaeta</taxon>
    </lineage>
</organism>
<dbReference type="AlphaFoldDB" id="A0A420YB16"/>
<dbReference type="PANTHER" id="PTHR48125:SF10">
    <property type="entry name" value="OS12G0136300 PROTEIN"/>
    <property type="match status" value="1"/>
</dbReference>
<name>A0A420YB16_9PEZI</name>
<reference evidence="9 10" key="1">
    <citation type="submission" date="2018-08" db="EMBL/GenBank/DDBJ databases">
        <title>Draft genome of the lignicolous fungus Coniochaeta pulveracea.</title>
        <authorList>
            <person name="Borstlap C.J."/>
            <person name="De Witt R.N."/>
            <person name="Botha A."/>
            <person name="Volschenk H."/>
        </authorList>
    </citation>
    <scope>NUCLEOTIDE SEQUENCE [LARGE SCALE GENOMIC DNA]</scope>
    <source>
        <strain evidence="9 10">CAB683</strain>
    </source>
</reference>
<evidence type="ECO:0000256" key="3">
    <source>
        <dbReference type="ARBA" id="ARBA00022833"/>
    </source>
</evidence>
<feature type="region of interest" description="Disordered" evidence="6">
    <location>
        <begin position="191"/>
        <end position="276"/>
    </location>
</feature>
<feature type="region of interest" description="Disordered" evidence="6">
    <location>
        <begin position="165"/>
        <end position="184"/>
    </location>
</feature>
<dbReference type="Gene3D" id="3.30.60.90">
    <property type="match status" value="1"/>
</dbReference>
<evidence type="ECO:0000256" key="1">
    <source>
        <dbReference type="ARBA" id="ARBA00022723"/>
    </source>
</evidence>
<dbReference type="PROSITE" id="PS50020">
    <property type="entry name" value="WW_DOMAIN_2"/>
    <property type="match status" value="1"/>
</dbReference>
<dbReference type="PANTHER" id="PTHR48125">
    <property type="entry name" value="LP07818P1"/>
    <property type="match status" value="1"/>
</dbReference>
<dbReference type="InterPro" id="IPR043145">
    <property type="entry name" value="Znf_ZZ_sf"/>
</dbReference>
<dbReference type="SMART" id="SM00456">
    <property type="entry name" value="WW"/>
    <property type="match status" value="1"/>
</dbReference>
<feature type="compositionally biased region" description="Pro residues" evidence="6">
    <location>
        <begin position="554"/>
        <end position="563"/>
    </location>
</feature>
<dbReference type="Gene3D" id="2.20.70.10">
    <property type="match status" value="1"/>
</dbReference>
<feature type="compositionally biased region" description="Low complexity" evidence="6">
    <location>
        <begin position="256"/>
        <end position="267"/>
    </location>
</feature>
<gene>
    <name evidence="9" type="ORF">DL546_002963</name>
</gene>
<evidence type="ECO:0008006" key="11">
    <source>
        <dbReference type="Google" id="ProtNLM"/>
    </source>
</evidence>
<keyword evidence="3" id="KW-0862">Zinc</keyword>
<keyword evidence="10" id="KW-1185">Reference proteome</keyword>
<feature type="domain" description="ZZ-type" evidence="8">
    <location>
        <begin position="279"/>
        <end position="340"/>
    </location>
</feature>
<dbReference type="Pfam" id="PF00397">
    <property type="entry name" value="WW"/>
    <property type="match status" value="1"/>
</dbReference>
<dbReference type="STRING" id="177199.A0A420YB16"/>
<evidence type="ECO:0000313" key="10">
    <source>
        <dbReference type="Proteomes" id="UP000275385"/>
    </source>
</evidence>
<dbReference type="CDD" id="cd02335">
    <property type="entry name" value="ZZ_ADA2"/>
    <property type="match status" value="1"/>
</dbReference>
<feature type="compositionally biased region" description="Low complexity" evidence="6">
    <location>
        <begin position="224"/>
        <end position="241"/>
    </location>
</feature>
<dbReference type="Proteomes" id="UP000275385">
    <property type="component" value="Unassembled WGS sequence"/>
</dbReference>
<dbReference type="CDD" id="cd00201">
    <property type="entry name" value="WW"/>
    <property type="match status" value="1"/>
</dbReference>
<comment type="caution">
    <text evidence="9">The sequence shown here is derived from an EMBL/GenBank/DDBJ whole genome shotgun (WGS) entry which is preliminary data.</text>
</comment>
<feature type="region of interest" description="Disordered" evidence="6">
    <location>
        <begin position="49"/>
        <end position="138"/>
    </location>
</feature>
<feature type="domain" description="WW" evidence="7">
    <location>
        <begin position="136"/>
        <end position="170"/>
    </location>
</feature>
<evidence type="ECO:0000256" key="2">
    <source>
        <dbReference type="ARBA" id="ARBA00022771"/>
    </source>
</evidence>
<dbReference type="GO" id="GO:0008270">
    <property type="term" value="F:zinc ion binding"/>
    <property type="evidence" value="ECO:0007669"/>
    <property type="project" value="UniProtKB-KW"/>
</dbReference>
<feature type="region of interest" description="Disordered" evidence="6">
    <location>
        <begin position="549"/>
        <end position="580"/>
    </location>
</feature>
<dbReference type="EMBL" id="QVQW01000024">
    <property type="protein sequence ID" value="RKU45007.1"/>
    <property type="molecule type" value="Genomic_DNA"/>
</dbReference>
<dbReference type="SUPFAM" id="SSF57850">
    <property type="entry name" value="RING/U-box"/>
    <property type="match status" value="1"/>
</dbReference>
<dbReference type="InterPro" id="IPR036020">
    <property type="entry name" value="WW_dom_sf"/>
</dbReference>
<sequence>MHLENERKRHGLYANHREICRFRDGLDQNWFAVGSSIVELVVLTVPGRYREPPNISRQASQTARRAPYPMSSNNPYAQRQAPADFPIMPAGTYPRPPERPNPQITRVPVPQANARPMSSCTPQPAQRSPTPTHAPPLLPPGWVAQWDLESGKYFYVERATGVVEWEPPQQNQPQGGPSRQESVRSDRLDVPGVHHQRSASAGTAPPRMPYPPLNKAKSRENFQTSRPQPAATASTPAYPTYQPQPPPPRPPPPPSSATAAPQSQPPRVELDPDDPSLTRESALCDACMCGIKCSEPRVQCTVCYDYDLCIPCFQAGKETKNHKRTHKLSHILNTVLIQTDELIPVKETVNPELSADKTQRNWSVTETPADPANSEITKTIRFHHLYSDNSHARFLTSVRPGHYAISVIILMKVADIIDEAGKKQLSQSGAGYLRVSIGTVKVKKDFFSANLGKEDEFKSIVLSKDCLPHKLLNHYWWEVITIDVNQPHLHVQSDALLNVEGDESGALIDLGVVLQWSGCHSFSNSKEPVVSVGIEHVRLDNLLDYNEPHIRAPVPAPPKPAPATTPASAKPSPAPAEEEELSESDIFQALLTMIQQAATQAERNAIQARLVEQYRQEEAAKQELIGRIWLQALAQAVEEQERQEKEQRERERVARMEALRAELARQERERQQQQAEQALQDVFVEAYLDQYMKNLGLR</sequence>
<evidence type="ECO:0000259" key="8">
    <source>
        <dbReference type="PROSITE" id="PS50135"/>
    </source>
</evidence>
<evidence type="ECO:0000256" key="4">
    <source>
        <dbReference type="PROSITE-ProRule" id="PRU00228"/>
    </source>
</evidence>
<accession>A0A420YB16</accession>
<feature type="compositionally biased region" description="Low complexity" evidence="6">
    <location>
        <begin position="167"/>
        <end position="177"/>
    </location>
</feature>
<feature type="coiled-coil region" evidence="5">
    <location>
        <begin position="630"/>
        <end position="681"/>
    </location>
</feature>
<dbReference type="InterPro" id="IPR041983">
    <property type="entry name" value="ADA2-like_ZZ"/>
</dbReference>
<protein>
    <recommendedName>
        <fullName evidence="11">WW domain-containing protein</fullName>
    </recommendedName>
</protein>
<evidence type="ECO:0000259" key="7">
    <source>
        <dbReference type="PROSITE" id="PS50020"/>
    </source>
</evidence>
<keyword evidence="5" id="KW-0175">Coiled coil</keyword>
<dbReference type="SMART" id="SM00291">
    <property type="entry name" value="ZnF_ZZ"/>
    <property type="match status" value="1"/>
</dbReference>
<proteinExistence type="predicted"/>
<evidence type="ECO:0000256" key="5">
    <source>
        <dbReference type="SAM" id="Coils"/>
    </source>
</evidence>
<feature type="compositionally biased region" description="Polar residues" evidence="6">
    <location>
        <begin position="116"/>
        <end position="128"/>
    </location>
</feature>
<evidence type="ECO:0000256" key="6">
    <source>
        <dbReference type="SAM" id="MobiDB-lite"/>
    </source>
</evidence>
<dbReference type="SUPFAM" id="SSF51045">
    <property type="entry name" value="WW domain"/>
    <property type="match status" value="1"/>
</dbReference>
<dbReference type="PROSITE" id="PS50135">
    <property type="entry name" value="ZF_ZZ_2"/>
    <property type="match status" value="1"/>
</dbReference>
<keyword evidence="2 4" id="KW-0863">Zinc-finger</keyword>
<keyword evidence="1" id="KW-0479">Metal-binding</keyword>
<dbReference type="InterPro" id="IPR000433">
    <property type="entry name" value="Znf_ZZ"/>
</dbReference>
<dbReference type="Pfam" id="PF25299">
    <property type="entry name" value="ZZ_ADA2"/>
    <property type="match status" value="1"/>
</dbReference>
<dbReference type="InterPro" id="IPR001202">
    <property type="entry name" value="WW_dom"/>
</dbReference>
<dbReference type="OrthoDB" id="427518at2759"/>
<evidence type="ECO:0000313" key="9">
    <source>
        <dbReference type="EMBL" id="RKU45007.1"/>
    </source>
</evidence>
<feature type="compositionally biased region" description="Pro residues" evidence="6">
    <location>
        <begin position="242"/>
        <end position="255"/>
    </location>
</feature>